<dbReference type="HOGENOM" id="CLU_184991_1_0_4"/>
<dbReference type="RefSeq" id="WP_012346444.1">
    <property type="nucleotide sequence ID" value="NC_010524.1"/>
</dbReference>
<dbReference type="EMBL" id="CP001013">
    <property type="protein sequence ID" value="ACB33682.1"/>
    <property type="molecule type" value="Genomic_DNA"/>
</dbReference>
<dbReference type="eggNOG" id="ENOG5033472">
    <property type="taxonomic scope" value="Bacteria"/>
</dbReference>
<dbReference type="KEGG" id="lch:Lcho_1414"/>
<dbReference type="AlphaFoldDB" id="B1Y755"/>
<dbReference type="OrthoDB" id="8563875at2"/>
<evidence type="ECO:0000313" key="2">
    <source>
        <dbReference type="Proteomes" id="UP000001693"/>
    </source>
</evidence>
<sequence length="95" mass="10068">MNATDAPARPTLLDALPEALALADAATDVRGAAQALRAFYTRMRVVVVDAFDMRDEVPAAIGRNVQLYFAATDGHCWQVTADGRQAAGFFVAGKG</sequence>
<dbReference type="STRING" id="395495.Lcho_1414"/>
<accession>B1Y755</accession>
<dbReference type="Proteomes" id="UP000001693">
    <property type="component" value="Chromosome"/>
</dbReference>
<name>B1Y755_LEPCP</name>
<gene>
    <name evidence="1" type="ordered locus">Lcho_1414</name>
</gene>
<reference evidence="1 2" key="1">
    <citation type="submission" date="2008-03" db="EMBL/GenBank/DDBJ databases">
        <title>Complete sequence of Leptothrix cholodnii SP-6.</title>
        <authorList>
            <consortium name="US DOE Joint Genome Institute"/>
            <person name="Copeland A."/>
            <person name="Lucas S."/>
            <person name="Lapidus A."/>
            <person name="Glavina del Rio T."/>
            <person name="Dalin E."/>
            <person name="Tice H."/>
            <person name="Bruce D."/>
            <person name="Goodwin L."/>
            <person name="Pitluck S."/>
            <person name="Chertkov O."/>
            <person name="Brettin T."/>
            <person name="Detter J.C."/>
            <person name="Han C."/>
            <person name="Kuske C.R."/>
            <person name="Schmutz J."/>
            <person name="Larimer F."/>
            <person name="Land M."/>
            <person name="Hauser L."/>
            <person name="Kyrpides N."/>
            <person name="Lykidis A."/>
            <person name="Emerson D."/>
            <person name="Richardson P."/>
        </authorList>
    </citation>
    <scope>NUCLEOTIDE SEQUENCE [LARGE SCALE GENOMIC DNA]</scope>
    <source>
        <strain evidence="2">ATCC 51168 / LMG 8142 / SP-6</strain>
    </source>
</reference>
<keyword evidence="2" id="KW-1185">Reference proteome</keyword>
<organism evidence="1 2">
    <name type="scientific">Leptothrix cholodnii (strain ATCC 51168 / LMG 8142 / SP-6)</name>
    <name type="common">Leptothrix discophora (strain SP-6)</name>
    <dbReference type="NCBI Taxonomy" id="395495"/>
    <lineage>
        <taxon>Bacteria</taxon>
        <taxon>Pseudomonadati</taxon>
        <taxon>Pseudomonadota</taxon>
        <taxon>Betaproteobacteria</taxon>
        <taxon>Burkholderiales</taxon>
        <taxon>Sphaerotilaceae</taxon>
        <taxon>Leptothrix</taxon>
    </lineage>
</organism>
<proteinExistence type="predicted"/>
<evidence type="ECO:0000313" key="1">
    <source>
        <dbReference type="EMBL" id="ACB33682.1"/>
    </source>
</evidence>
<protein>
    <submittedName>
        <fullName evidence="1">Uncharacterized protein</fullName>
    </submittedName>
</protein>